<proteinExistence type="predicted"/>
<accession>A0A914VHH7</accession>
<dbReference type="AlphaFoldDB" id="A0A914VHH7"/>
<evidence type="ECO:0000313" key="3">
    <source>
        <dbReference type="WBParaSite" id="PSAMB.scaffold1902size26827.g15450.t1"/>
    </source>
</evidence>
<name>A0A914VHH7_9BILA</name>
<evidence type="ECO:0000313" key="2">
    <source>
        <dbReference type="Proteomes" id="UP000887566"/>
    </source>
</evidence>
<feature type="compositionally biased region" description="Basic and acidic residues" evidence="1">
    <location>
        <begin position="24"/>
        <end position="35"/>
    </location>
</feature>
<sequence length="137" mass="15086">MADQEHVELEQVPLKSDTDAPAVDDGKTEAVEEKTVEKQVGGKKWTFFSRTKKAAHVDDEGKAVEVTTTETTTTVTKPKTATLKGWFAKKECRGDGEKKTDEASKMTIGINLLDRDERSINEHVKVGCARNLGPIAR</sequence>
<protein>
    <submittedName>
        <fullName evidence="3">Uncharacterized protein</fullName>
    </submittedName>
</protein>
<feature type="region of interest" description="Disordered" evidence="1">
    <location>
        <begin position="1"/>
        <end position="35"/>
    </location>
</feature>
<dbReference type="WBParaSite" id="PSAMB.scaffold1902size26827.g15450.t1">
    <property type="protein sequence ID" value="PSAMB.scaffold1902size26827.g15450.t1"/>
    <property type="gene ID" value="PSAMB.scaffold1902size26827.g15450"/>
</dbReference>
<reference evidence="3" key="1">
    <citation type="submission" date="2022-11" db="UniProtKB">
        <authorList>
            <consortium name="WormBaseParasite"/>
        </authorList>
    </citation>
    <scope>IDENTIFICATION</scope>
</reference>
<evidence type="ECO:0000256" key="1">
    <source>
        <dbReference type="SAM" id="MobiDB-lite"/>
    </source>
</evidence>
<keyword evidence="2" id="KW-1185">Reference proteome</keyword>
<dbReference type="Proteomes" id="UP000887566">
    <property type="component" value="Unplaced"/>
</dbReference>
<organism evidence="2 3">
    <name type="scientific">Plectus sambesii</name>
    <dbReference type="NCBI Taxonomy" id="2011161"/>
    <lineage>
        <taxon>Eukaryota</taxon>
        <taxon>Metazoa</taxon>
        <taxon>Ecdysozoa</taxon>
        <taxon>Nematoda</taxon>
        <taxon>Chromadorea</taxon>
        <taxon>Plectida</taxon>
        <taxon>Plectina</taxon>
        <taxon>Plectoidea</taxon>
        <taxon>Plectidae</taxon>
        <taxon>Plectus</taxon>
    </lineage>
</organism>